<feature type="region of interest" description="Disordered" evidence="1">
    <location>
        <begin position="156"/>
        <end position="194"/>
    </location>
</feature>
<feature type="region of interest" description="Disordered" evidence="1">
    <location>
        <begin position="340"/>
        <end position="387"/>
    </location>
</feature>
<feature type="chain" id="PRO_5040200212" description="REJ domain-containing protein" evidence="2">
    <location>
        <begin position="28"/>
        <end position="387"/>
    </location>
</feature>
<feature type="region of interest" description="Disordered" evidence="1">
    <location>
        <begin position="249"/>
        <end position="302"/>
    </location>
</feature>
<sequence length="387" mass="40732">MTRRRHFREFVRLLLLLWHVASHQVSAKKPPQACPATITVPIAETVKLPTTPSSTNDASLFSNNVVSSGSENSNHTVTSTIKITTVIPRTDLAVRGEPSSLGPILERGTEVNTTSSKLVHSNVRVVQISYKWAASSKSNTYPGQVTVKQHVATTASIESDMESTQATSTSTPLASSLTDPVCTTTPITNTSTSTTSVITASTSERKSSASGSVLIGTLHGSNVLTVFSNSPSTASLGTSDRLQSTMQMLTGTTSESSDTATPTLAQLPSSQATSVSTRQFSTTTRHSTSNLESRTVTSPSSSQGIVSQATSVIFLGLQTFNTSAEPSFSLLPTTSFKTSSKSKVQSTSNGQPSPQISSKLFSKAQGSAQLLSPSQSTFWSTSISSRP</sequence>
<evidence type="ECO:0008006" key="5">
    <source>
        <dbReference type="Google" id="ProtNLM"/>
    </source>
</evidence>
<feature type="compositionally biased region" description="Low complexity" evidence="1">
    <location>
        <begin position="372"/>
        <end position="387"/>
    </location>
</feature>
<evidence type="ECO:0000313" key="4">
    <source>
        <dbReference type="Proteomes" id="UP000799441"/>
    </source>
</evidence>
<evidence type="ECO:0000313" key="3">
    <source>
        <dbReference type="EMBL" id="KAF2719462.1"/>
    </source>
</evidence>
<gene>
    <name evidence="3" type="ORF">K431DRAFT_296058</name>
</gene>
<keyword evidence="2" id="KW-0732">Signal</keyword>
<comment type="caution">
    <text evidence="3">The sequence shown here is derived from an EMBL/GenBank/DDBJ whole genome shotgun (WGS) entry which is preliminary data.</text>
</comment>
<keyword evidence="4" id="KW-1185">Reference proteome</keyword>
<dbReference type="AlphaFoldDB" id="A0A9P4Q2P4"/>
<name>A0A9P4Q2P4_9PEZI</name>
<accession>A0A9P4Q2P4</accession>
<protein>
    <recommendedName>
        <fullName evidence="5">REJ domain-containing protein</fullName>
    </recommendedName>
</protein>
<feature type="signal peptide" evidence="2">
    <location>
        <begin position="1"/>
        <end position="27"/>
    </location>
</feature>
<organism evidence="3 4">
    <name type="scientific">Polychaeton citri CBS 116435</name>
    <dbReference type="NCBI Taxonomy" id="1314669"/>
    <lineage>
        <taxon>Eukaryota</taxon>
        <taxon>Fungi</taxon>
        <taxon>Dikarya</taxon>
        <taxon>Ascomycota</taxon>
        <taxon>Pezizomycotina</taxon>
        <taxon>Dothideomycetes</taxon>
        <taxon>Dothideomycetidae</taxon>
        <taxon>Capnodiales</taxon>
        <taxon>Capnodiaceae</taxon>
        <taxon>Polychaeton</taxon>
    </lineage>
</organism>
<dbReference type="EMBL" id="MU003811">
    <property type="protein sequence ID" value="KAF2719462.1"/>
    <property type="molecule type" value="Genomic_DNA"/>
</dbReference>
<feature type="compositionally biased region" description="Polar residues" evidence="1">
    <location>
        <begin position="349"/>
        <end position="371"/>
    </location>
</feature>
<feature type="compositionally biased region" description="Low complexity" evidence="1">
    <location>
        <begin position="163"/>
        <end position="194"/>
    </location>
</feature>
<evidence type="ECO:0000256" key="2">
    <source>
        <dbReference type="SAM" id="SignalP"/>
    </source>
</evidence>
<proteinExistence type="predicted"/>
<reference evidence="3" key="1">
    <citation type="journal article" date="2020" name="Stud. Mycol.">
        <title>101 Dothideomycetes genomes: a test case for predicting lifestyles and emergence of pathogens.</title>
        <authorList>
            <person name="Haridas S."/>
            <person name="Albert R."/>
            <person name="Binder M."/>
            <person name="Bloem J."/>
            <person name="Labutti K."/>
            <person name="Salamov A."/>
            <person name="Andreopoulos B."/>
            <person name="Baker S."/>
            <person name="Barry K."/>
            <person name="Bills G."/>
            <person name="Bluhm B."/>
            <person name="Cannon C."/>
            <person name="Castanera R."/>
            <person name="Culley D."/>
            <person name="Daum C."/>
            <person name="Ezra D."/>
            <person name="Gonzalez J."/>
            <person name="Henrissat B."/>
            <person name="Kuo A."/>
            <person name="Liang C."/>
            <person name="Lipzen A."/>
            <person name="Lutzoni F."/>
            <person name="Magnuson J."/>
            <person name="Mondo S."/>
            <person name="Nolan M."/>
            <person name="Ohm R."/>
            <person name="Pangilinan J."/>
            <person name="Park H.-J."/>
            <person name="Ramirez L."/>
            <person name="Alfaro M."/>
            <person name="Sun H."/>
            <person name="Tritt A."/>
            <person name="Yoshinaga Y."/>
            <person name="Zwiers L.-H."/>
            <person name="Turgeon B."/>
            <person name="Goodwin S."/>
            <person name="Spatafora J."/>
            <person name="Crous P."/>
            <person name="Grigoriev I."/>
        </authorList>
    </citation>
    <scope>NUCLEOTIDE SEQUENCE</scope>
    <source>
        <strain evidence="3">CBS 116435</strain>
    </source>
</reference>
<evidence type="ECO:0000256" key="1">
    <source>
        <dbReference type="SAM" id="MobiDB-lite"/>
    </source>
</evidence>
<dbReference type="Proteomes" id="UP000799441">
    <property type="component" value="Unassembled WGS sequence"/>
</dbReference>